<dbReference type="AlphaFoldDB" id="A0A1Y5SVS6"/>
<dbReference type="SUPFAM" id="SSF56524">
    <property type="entry name" value="Oxidoreductase molybdopterin-binding domain"/>
    <property type="match status" value="1"/>
</dbReference>
<accession>A0A1Y5SVS6</accession>
<dbReference type="InterPro" id="IPR036374">
    <property type="entry name" value="OxRdtase_Mopterin-bd_sf"/>
</dbReference>
<evidence type="ECO:0000313" key="2">
    <source>
        <dbReference type="Proteomes" id="UP000193862"/>
    </source>
</evidence>
<evidence type="ECO:0000313" key="1">
    <source>
        <dbReference type="EMBL" id="SLN49173.1"/>
    </source>
</evidence>
<protein>
    <recommendedName>
        <fullName evidence="3">Oxidoreductase molybdopterin binding domain protein</fullName>
    </recommendedName>
</protein>
<proteinExistence type="predicted"/>
<dbReference type="EMBL" id="FWFS01000007">
    <property type="protein sequence ID" value="SLN49173.1"/>
    <property type="molecule type" value="Genomic_DNA"/>
</dbReference>
<dbReference type="Proteomes" id="UP000193862">
    <property type="component" value="Unassembled WGS sequence"/>
</dbReference>
<evidence type="ECO:0008006" key="3">
    <source>
        <dbReference type="Google" id="ProtNLM"/>
    </source>
</evidence>
<keyword evidence="2" id="KW-1185">Reference proteome</keyword>
<sequence>MAWKNLWPKELNQMRGQVWAGLRIAALCGVAMGLFLAKSAHAQAHSPLGPQNPRLQAVAPAPSEEILLTLELAGEGAKNLSLTRADLLALPQTTFSTTTIWTEGRESFTGPTLADTLSLLGEVPQGAQIDMRAINDYQVTVDHDLLSAKFPIIALLRNGAPFSVRDLGPLWVVFPYDSEELYREGGAYSMSIWQLVGIRVSPARAPT</sequence>
<reference evidence="1 2" key="1">
    <citation type="submission" date="2017-03" db="EMBL/GenBank/DDBJ databases">
        <authorList>
            <person name="Afonso C.L."/>
            <person name="Miller P.J."/>
            <person name="Scott M.A."/>
            <person name="Spackman E."/>
            <person name="Goraichik I."/>
            <person name="Dimitrov K.M."/>
            <person name="Suarez D.L."/>
            <person name="Swayne D.E."/>
        </authorList>
    </citation>
    <scope>NUCLEOTIDE SEQUENCE [LARGE SCALE GENOMIC DNA]</scope>
    <source>
        <strain evidence="1 2">CECT 8620</strain>
    </source>
</reference>
<organism evidence="1 2">
    <name type="scientific">Aquimixticola soesokkakensis</name>
    <dbReference type="NCBI Taxonomy" id="1519096"/>
    <lineage>
        <taxon>Bacteria</taxon>
        <taxon>Pseudomonadati</taxon>
        <taxon>Pseudomonadota</taxon>
        <taxon>Alphaproteobacteria</taxon>
        <taxon>Rhodobacterales</taxon>
        <taxon>Paracoccaceae</taxon>
        <taxon>Aquimixticola</taxon>
    </lineage>
</organism>
<gene>
    <name evidence="1" type="ORF">AQS8620_02088</name>
</gene>
<name>A0A1Y5SVS6_9RHOB</name>